<keyword evidence="4 5" id="KW-0732">Signal</keyword>
<evidence type="ECO:0000313" key="6">
    <source>
        <dbReference type="EMBL" id="KIH65003.1"/>
    </source>
</evidence>
<dbReference type="PANTHER" id="PTHR21700:SF126">
    <property type="entry name" value="TRANSTHYRETIN-LIKE FAMILY PROTEIN"/>
    <property type="match status" value="1"/>
</dbReference>
<dbReference type="GO" id="GO:0005576">
    <property type="term" value="C:extracellular region"/>
    <property type="evidence" value="ECO:0007669"/>
    <property type="project" value="UniProtKB-SubCell"/>
</dbReference>
<protein>
    <submittedName>
        <fullName evidence="6">Transthyretin-like family protein</fullName>
    </submittedName>
</protein>
<name>A0A0C2D5Z5_9BILA</name>
<evidence type="ECO:0000313" key="7">
    <source>
        <dbReference type="Proteomes" id="UP000054047"/>
    </source>
</evidence>
<evidence type="ECO:0000256" key="3">
    <source>
        <dbReference type="ARBA" id="ARBA00022525"/>
    </source>
</evidence>
<comment type="similarity">
    <text evidence="2">Belongs to the nematode transthyretin-like family.</text>
</comment>
<sequence>MRPIAFLLAIVVCSCLAIRQQSVGVTGRLMCGEKPAAGVKVKLWDEDDGPDPDDLLDQGFTDAKGEFTLKGSERETTNIDPVFKVYHDCDDGIKPGQRKVKFHIPDKYIFSGGLPKRLFKIGIEKEYIMKNFKRDTHRPAPFRTPNFNPEDLESAIDDPTENYEHLLRGLLKCADASRLSQPTTIPRLNDHATKLLERGKAVTLDPNATHLEKVIANKACRTAVKESLRAYRRTMLLEAVKTKFSIKRCKKNLNDQRNVMAALKDKEGKTQFSRRAMENIVQEFYTDLFRSSTFVPRCSKPPIEDPPPILESEVAQAIKNMKKGTAPGRDNIPADLLRAGNTAFYAVLTKHFNHYLENGMIPDQWKKSKTILLFKKGQREVIANYRSISLLSVVHKTFTIILLNRMERILDSDDDIVLVASNRAEMEKMINELNVAGLKIGLEMNMSKTQLMVNQWCDAGEVNLAGSTLQRVDSYIYLGRELNMMNNIASDISRRRRAAWTAFGSIREVTDQIKDPDLRASIFNAHVLPAMCYATETWPYNETIARSMRTTH</sequence>
<evidence type="ECO:0000256" key="2">
    <source>
        <dbReference type="ARBA" id="ARBA00010112"/>
    </source>
</evidence>
<feature type="signal peptide" evidence="5">
    <location>
        <begin position="1"/>
        <end position="17"/>
    </location>
</feature>
<dbReference type="PANTHER" id="PTHR21700">
    <property type="entry name" value="TRANSTHYRETIN-LIKE FAMILY PROTEIN-RELATED"/>
    <property type="match status" value="1"/>
</dbReference>
<dbReference type="Proteomes" id="UP000054047">
    <property type="component" value="Unassembled WGS sequence"/>
</dbReference>
<dbReference type="Gene3D" id="2.60.40.3330">
    <property type="match status" value="1"/>
</dbReference>
<evidence type="ECO:0000256" key="4">
    <source>
        <dbReference type="ARBA" id="ARBA00022729"/>
    </source>
</evidence>
<dbReference type="AlphaFoldDB" id="A0A0C2D5Z5"/>
<gene>
    <name evidence="6" type="ORF">ANCDUO_04681</name>
</gene>
<dbReference type="GO" id="GO:0009986">
    <property type="term" value="C:cell surface"/>
    <property type="evidence" value="ECO:0007669"/>
    <property type="project" value="InterPro"/>
</dbReference>
<dbReference type="PROSITE" id="PS51257">
    <property type="entry name" value="PROKAR_LIPOPROTEIN"/>
    <property type="match status" value="1"/>
</dbReference>
<dbReference type="Pfam" id="PF01060">
    <property type="entry name" value="TTR-52"/>
    <property type="match status" value="1"/>
</dbReference>
<evidence type="ECO:0000256" key="1">
    <source>
        <dbReference type="ARBA" id="ARBA00004613"/>
    </source>
</evidence>
<feature type="chain" id="PRO_5002159492" evidence="5">
    <location>
        <begin position="18"/>
        <end position="552"/>
    </location>
</feature>
<keyword evidence="7" id="KW-1185">Reference proteome</keyword>
<keyword evidence="3" id="KW-0964">Secreted</keyword>
<accession>A0A0C2D5Z5</accession>
<dbReference type="EMBL" id="KN727765">
    <property type="protein sequence ID" value="KIH65003.1"/>
    <property type="molecule type" value="Genomic_DNA"/>
</dbReference>
<dbReference type="OrthoDB" id="410104at2759"/>
<reference evidence="6 7" key="1">
    <citation type="submission" date="2013-12" db="EMBL/GenBank/DDBJ databases">
        <title>Draft genome of the parsitic nematode Ancylostoma duodenale.</title>
        <authorList>
            <person name="Mitreva M."/>
        </authorList>
    </citation>
    <scope>NUCLEOTIDE SEQUENCE [LARGE SCALE GENOMIC DNA]</scope>
    <source>
        <strain evidence="6 7">Zhejiang</strain>
    </source>
</reference>
<dbReference type="InterPro" id="IPR038479">
    <property type="entry name" value="Transthyretin-like_sf"/>
</dbReference>
<evidence type="ECO:0000256" key="5">
    <source>
        <dbReference type="SAM" id="SignalP"/>
    </source>
</evidence>
<proteinExistence type="inferred from homology"/>
<dbReference type="InterPro" id="IPR001534">
    <property type="entry name" value="Transthyretin-like"/>
</dbReference>
<comment type="subcellular location">
    <subcellularLocation>
        <location evidence="1">Secreted</location>
    </subcellularLocation>
</comment>
<organism evidence="6 7">
    <name type="scientific">Ancylostoma duodenale</name>
    <dbReference type="NCBI Taxonomy" id="51022"/>
    <lineage>
        <taxon>Eukaryota</taxon>
        <taxon>Metazoa</taxon>
        <taxon>Ecdysozoa</taxon>
        <taxon>Nematoda</taxon>
        <taxon>Chromadorea</taxon>
        <taxon>Rhabditida</taxon>
        <taxon>Rhabditina</taxon>
        <taxon>Rhabditomorpha</taxon>
        <taxon>Strongyloidea</taxon>
        <taxon>Ancylostomatidae</taxon>
        <taxon>Ancylostomatinae</taxon>
        <taxon>Ancylostoma</taxon>
    </lineage>
</organism>